<dbReference type="InterPro" id="IPR020841">
    <property type="entry name" value="PKS_Beta-ketoAc_synthase_dom"/>
</dbReference>
<dbReference type="PANTHER" id="PTHR11712:SF336">
    <property type="entry name" value="3-OXOACYL-[ACYL-CARRIER-PROTEIN] SYNTHASE, MITOCHONDRIAL"/>
    <property type="match status" value="1"/>
</dbReference>
<feature type="domain" description="Ketosynthase family 3 (KS3)" evidence="6">
    <location>
        <begin position="49"/>
        <end position="475"/>
    </location>
</feature>
<protein>
    <submittedName>
        <fullName evidence="7">Beta-ACP synthase</fullName>
    </submittedName>
</protein>
<evidence type="ECO:0000259" key="6">
    <source>
        <dbReference type="PROSITE" id="PS52004"/>
    </source>
</evidence>
<keyword evidence="2 4" id="KW-0808">Transferase</keyword>
<proteinExistence type="inferred from homology"/>
<accession>A0ABQ3UCI6</accession>
<sequence>MPPRIRRLAVPGGQYSGVSERNHRHDSLQPRQGAMKASRPGSAGRAGTARDAVVTGLGFCLPGGAEPVFTGAQVWDLASHGRTVLGRDGVHFGSVGLSAGQFAERLPDIPEFFSRHYTNAHRFGLVSLIEACADAELDVHAGDLREAAVLVGRGSVDANVDSYLTLLGLDDTPLSTLDALEIFVAAEQSVSPSDVAVVQGALTRTVGPCFTVSCGCSSAAVQIGNARRLIAAGETDLAVVTGVDVSSVDLIHKGRRLLRGAQHAFDAMDAAGMPDLLPSLGSLMRPYDRRADCVNHGEGSATVILESREHAQRRGAHLYGQVLATALTRDGLANPLAADSTGAQLARAVRACLADRWRIEQVPYINGASDGGAAVTALEANTVRALYGPDSTVLLSSQEGCFGHHGAAAGCLGLALTLMMMEFGEVCPTTNCEQPADGLPFDPVPGTRTRPLDFDYALSFNYQIGGVKHAMLLGGPDAT</sequence>
<dbReference type="PROSITE" id="PS00606">
    <property type="entry name" value="KS3_1"/>
    <property type="match status" value="1"/>
</dbReference>
<dbReference type="InterPro" id="IPR018201">
    <property type="entry name" value="Ketoacyl_synth_AS"/>
</dbReference>
<dbReference type="EMBL" id="BNEK01000005">
    <property type="protein sequence ID" value="GHJ33319.1"/>
    <property type="molecule type" value="Genomic_DNA"/>
</dbReference>
<evidence type="ECO:0000313" key="7">
    <source>
        <dbReference type="EMBL" id="GHJ33319.1"/>
    </source>
</evidence>
<evidence type="ECO:0000256" key="2">
    <source>
        <dbReference type="ARBA" id="ARBA00022679"/>
    </source>
</evidence>
<organism evidence="7 8">
    <name type="scientific">Streptomyces hygroscopicus</name>
    <dbReference type="NCBI Taxonomy" id="1912"/>
    <lineage>
        <taxon>Bacteria</taxon>
        <taxon>Bacillati</taxon>
        <taxon>Actinomycetota</taxon>
        <taxon>Actinomycetes</taxon>
        <taxon>Kitasatosporales</taxon>
        <taxon>Streptomycetaceae</taxon>
        <taxon>Streptomyces</taxon>
        <taxon>Streptomyces violaceusniger group</taxon>
    </lineage>
</organism>
<keyword evidence="3" id="KW-0012">Acyltransferase</keyword>
<dbReference type="InterPro" id="IPR014030">
    <property type="entry name" value="Ketoacyl_synth_N"/>
</dbReference>
<dbReference type="SUPFAM" id="SSF53901">
    <property type="entry name" value="Thiolase-like"/>
    <property type="match status" value="2"/>
</dbReference>
<feature type="region of interest" description="Disordered" evidence="5">
    <location>
        <begin position="12"/>
        <end position="47"/>
    </location>
</feature>
<dbReference type="Pfam" id="PF02801">
    <property type="entry name" value="Ketoacyl-synt_C"/>
    <property type="match status" value="1"/>
</dbReference>
<keyword evidence="8" id="KW-1185">Reference proteome</keyword>
<reference evidence="7" key="1">
    <citation type="submission" date="2024-05" db="EMBL/GenBank/DDBJ databases">
        <title>Whole genome shotgun sequence of Streptomyces hygroscopicus NBRC 113678.</title>
        <authorList>
            <person name="Komaki H."/>
            <person name="Tamura T."/>
        </authorList>
    </citation>
    <scope>NUCLEOTIDE SEQUENCE</scope>
    <source>
        <strain evidence="7">N11-34</strain>
    </source>
</reference>
<dbReference type="InterPro" id="IPR000794">
    <property type="entry name" value="Beta-ketoacyl_synthase"/>
</dbReference>
<evidence type="ECO:0000256" key="4">
    <source>
        <dbReference type="RuleBase" id="RU003694"/>
    </source>
</evidence>
<evidence type="ECO:0000313" key="8">
    <source>
        <dbReference type="Proteomes" id="UP001054854"/>
    </source>
</evidence>
<comment type="caution">
    <text evidence="7">The sequence shown here is derived from an EMBL/GenBank/DDBJ whole genome shotgun (WGS) entry which is preliminary data.</text>
</comment>
<dbReference type="PROSITE" id="PS52004">
    <property type="entry name" value="KS3_2"/>
    <property type="match status" value="1"/>
</dbReference>
<dbReference type="InterPro" id="IPR014031">
    <property type="entry name" value="Ketoacyl_synth_C"/>
</dbReference>
<dbReference type="Proteomes" id="UP001054854">
    <property type="component" value="Unassembled WGS sequence"/>
</dbReference>
<dbReference type="Pfam" id="PF00109">
    <property type="entry name" value="ketoacyl-synt"/>
    <property type="match status" value="1"/>
</dbReference>
<gene>
    <name evidence="7" type="primary">fabF_6</name>
    <name evidence="7" type="ORF">TPA0910_77520</name>
</gene>
<name>A0ABQ3UCI6_STRHY</name>
<dbReference type="SMART" id="SM00825">
    <property type="entry name" value="PKS_KS"/>
    <property type="match status" value="1"/>
</dbReference>
<evidence type="ECO:0000256" key="3">
    <source>
        <dbReference type="ARBA" id="ARBA00023315"/>
    </source>
</evidence>
<dbReference type="Gene3D" id="3.40.47.10">
    <property type="match status" value="1"/>
</dbReference>
<dbReference type="InterPro" id="IPR016039">
    <property type="entry name" value="Thiolase-like"/>
</dbReference>
<evidence type="ECO:0000256" key="1">
    <source>
        <dbReference type="ARBA" id="ARBA00008467"/>
    </source>
</evidence>
<comment type="similarity">
    <text evidence="1 4">Belongs to the thiolase-like superfamily. Beta-ketoacyl-ACP synthases family.</text>
</comment>
<evidence type="ECO:0000256" key="5">
    <source>
        <dbReference type="SAM" id="MobiDB-lite"/>
    </source>
</evidence>
<dbReference type="PANTHER" id="PTHR11712">
    <property type="entry name" value="POLYKETIDE SYNTHASE-RELATED"/>
    <property type="match status" value="1"/>
</dbReference>